<feature type="compositionally biased region" description="Polar residues" evidence="5">
    <location>
        <begin position="348"/>
        <end position="357"/>
    </location>
</feature>
<gene>
    <name evidence="8" type="primary">g7605</name>
    <name evidence="8" type="ORF">VP750_LOCUS6508</name>
</gene>
<accession>A0ABP1G0P8</accession>
<dbReference type="Proteomes" id="UP001497392">
    <property type="component" value="Unassembled WGS sequence"/>
</dbReference>
<dbReference type="EMBL" id="CAXHTA020000011">
    <property type="protein sequence ID" value="CAL5224849.1"/>
    <property type="molecule type" value="Genomic_DNA"/>
</dbReference>
<dbReference type="Gene3D" id="3.40.50.300">
    <property type="entry name" value="P-loop containing nucleotide triphosphate hydrolases"/>
    <property type="match status" value="1"/>
</dbReference>
<organism evidence="8 9">
    <name type="scientific">Coccomyxa viridis</name>
    <dbReference type="NCBI Taxonomy" id="1274662"/>
    <lineage>
        <taxon>Eukaryota</taxon>
        <taxon>Viridiplantae</taxon>
        <taxon>Chlorophyta</taxon>
        <taxon>core chlorophytes</taxon>
        <taxon>Trebouxiophyceae</taxon>
        <taxon>Trebouxiophyceae incertae sedis</taxon>
        <taxon>Coccomyxaceae</taxon>
        <taxon>Coccomyxa</taxon>
    </lineage>
</organism>
<dbReference type="InterPro" id="IPR014001">
    <property type="entry name" value="Helicase_ATP-bd"/>
</dbReference>
<dbReference type="Pfam" id="PF00176">
    <property type="entry name" value="SNF2-rel_dom"/>
    <property type="match status" value="1"/>
</dbReference>
<feature type="compositionally biased region" description="Polar residues" evidence="5">
    <location>
        <begin position="1041"/>
        <end position="1064"/>
    </location>
</feature>
<feature type="region of interest" description="Disordered" evidence="5">
    <location>
        <begin position="100"/>
        <end position="176"/>
    </location>
</feature>
<feature type="domain" description="Helicase ATP-binding" evidence="6">
    <location>
        <begin position="566"/>
        <end position="724"/>
    </location>
</feature>
<protein>
    <submittedName>
        <fullName evidence="8">G7605 protein</fullName>
    </submittedName>
</protein>
<dbReference type="InterPro" id="IPR000330">
    <property type="entry name" value="SNF2_N"/>
</dbReference>
<dbReference type="InterPro" id="IPR038718">
    <property type="entry name" value="SNF2-like_sf"/>
</dbReference>
<comment type="caution">
    <text evidence="8">The sequence shown here is derived from an EMBL/GenBank/DDBJ whole genome shotgun (WGS) entry which is preliminary data.</text>
</comment>
<dbReference type="PANTHER" id="PTHR45766:SF3">
    <property type="entry name" value="DNA ANNEALING HELICASE AND ENDONUCLEASE ZRANB3"/>
    <property type="match status" value="1"/>
</dbReference>
<dbReference type="SMART" id="SM00487">
    <property type="entry name" value="DEXDc"/>
    <property type="match status" value="1"/>
</dbReference>
<feature type="region of interest" description="Disordered" evidence="5">
    <location>
        <begin position="310"/>
        <end position="386"/>
    </location>
</feature>
<keyword evidence="1" id="KW-0547">Nucleotide-binding</keyword>
<proteinExistence type="predicted"/>
<sequence>MVDWGPDDWSNDIDWTEVEQQGAKRHKLHDTGCPDALATDQTVDPQQPKLQAPEARLPLRARHPNLALRQRFLIKPALGRAAAAAEQAPSSILVAEHKPSLANPQNSGGVPPDSGNSPPLHDSLPWQRSSAAVQSEQPETGSSALHPSRHATSPADEAGAQHLSRALAPEPAGPSTLAPDGNAACLAACSESVSVGQSRAFGREGPKLSAQHARPAPLPASALFVDLTSCDSHQPVHQHTGTLQSGPNLLRGGALICQRAESTAGRQLQGHEQQCASSTGVRLSAVLPCQASAQRDREEHQPAFSRRLSSIATLPHQGTADPGQTGARPQTTPAQTTLPQQAAAERVQQGSKPQSASAPGLAPASRGTGVFSSAQGDDSDDDDFMPSKLLADISKAASAPSVRTLHHSNESAACPQGPSRDCSTAASAAGSARPVPRSLASSGAQQRPGQGPVTKAVFKMGQGACLEVHVANHPPLRDALQQLGGGTPSHAQWGPQVWRFPLTARSAVAEALEAAMGVRCTVEDVHPVPKAYLEAAAAMPDESERYGLIPARLEGRLMAFQREGVKFALRHGGRALIGDEMGLGKTVQALALMAAFKDEWPCLIIVPSSLREQWADALVEWLGITEDHIHVTNSGRDTDLTGRSFKAVITSYNFLGQLRDTSKDLTFRVVIMDEAHYIKNKKAGRSQEAKPWAQRAERTILLTGTPATSRPKELYTLIECLLPKAKVTFTKFGERYCLSASYHPKAYYGSKYDGASETEELYHVLTSCLMVRRLKKDVLSQLPPKRRTQVFLQLDAEAKKKLEGTQKELGALRAAVASAGEDATLDQACGGQLKNSVLELYTKNATIKVKAVQEYLKELLENTDQKLLVFAHHKELLDGVEFIMNKTKTKYMRIDGSVKTSDRQALVNDFQNNRDLRAAVLSIKAAGTGLTLTGASVVVFAEYTWTPGDLVQAEDRAHRIGQASSVNIYMLHVKNSIDDLIWQKLQRKLEHVGQVLNGKEDALHLASQHTQIEENQRSMRGFLCPVQPSQNSDFQPMPGAGQQQSCVRQHTPNGQQMRSSNTQLQGAPGQGRPAAGPQHFRNGDIRRAFTGAAMQGKPGNGKPPTQVQHVWEVLD</sequence>
<feature type="compositionally biased region" description="Polar residues" evidence="5">
    <location>
        <begin position="39"/>
        <end position="49"/>
    </location>
</feature>
<feature type="compositionally biased region" description="Low complexity" evidence="5">
    <location>
        <begin position="1065"/>
        <end position="1078"/>
    </location>
</feature>
<dbReference type="CDD" id="cd18793">
    <property type="entry name" value="SF2_C_SNF"/>
    <property type="match status" value="1"/>
</dbReference>
<dbReference type="PANTHER" id="PTHR45766">
    <property type="entry name" value="DNA ANNEALING HELICASE AND ENDONUCLEASE ZRANB3 FAMILY MEMBER"/>
    <property type="match status" value="1"/>
</dbReference>
<evidence type="ECO:0000256" key="2">
    <source>
        <dbReference type="ARBA" id="ARBA00022801"/>
    </source>
</evidence>
<evidence type="ECO:0000259" key="7">
    <source>
        <dbReference type="PROSITE" id="PS51194"/>
    </source>
</evidence>
<evidence type="ECO:0000256" key="4">
    <source>
        <dbReference type="ARBA" id="ARBA00022840"/>
    </source>
</evidence>
<dbReference type="InterPro" id="IPR001650">
    <property type="entry name" value="Helicase_C-like"/>
</dbReference>
<feature type="domain" description="Helicase C-terminal" evidence="7">
    <location>
        <begin position="851"/>
        <end position="1011"/>
    </location>
</feature>
<keyword evidence="9" id="KW-1185">Reference proteome</keyword>
<feature type="compositionally biased region" description="Low complexity" evidence="5">
    <location>
        <begin position="324"/>
        <end position="344"/>
    </location>
</feature>
<dbReference type="Pfam" id="PF00271">
    <property type="entry name" value="Helicase_C"/>
    <property type="match status" value="1"/>
</dbReference>
<name>A0ABP1G0P8_9CHLO</name>
<reference evidence="8 9" key="1">
    <citation type="submission" date="2024-06" db="EMBL/GenBank/DDBJ databases">
        <authorList>
            <person name="Kraege A."/>
            <person name="Thomma B."/>
        </authorList>
    </citation>
    <scope>NUCLEOTIDE SEQUENCE [LARGE SCALE GENOMIC DNA]</scope>
</reference>
<keyword evidence="2" id="KW-0378">Hydrolase</keyword>
<evidence type="ECO:0000259" key="6">
    <source>
        <dbReference type="PROSITE" id="PS51192"/>
    </source>
</evidence>
<dbReference type="SUPFAM" id="SSF52540">
    <property type="entry name" value="P-loop containing nucleoside triphosphate hydrolases"/>
    <property type="match status" value="2"/>
</dbReference>
<evidence type="ECO:0000313" key="9">
    <source>
        <dbReference type="Proteomes" id="UP001497392"/>
    </source>
</evidence>
<evidence type="ECO:0000256" key="3">
    <source>
        <dbReference type="ARBA" id="ARBA00022806"/>
    </source>
</evidence>
<feature type="compositionally biased region" description="Polar residues" evidence="5">
    <location>
        <begin position="439"/>
        <end position="448"/>
    </location>
</feature>
<evidence type="ECO:0000256" key="1">
    <source>
        <dbReference type="ARBA" id="ARBA00022741"/>
    </source>
</evidence>
<dbReference type="SMART" id="SM00490">
    <property type="entry name" value="HELICc"/>
    <property type="match status" value="1"/>
</dbReference>
<dbReference type="CDD" id="cd18010">
    <property type="entry name" value="DEXHc_HARP_SMARCAL1"/>
    <property type="match status" value="1"/>
</dbReference>
<feature type="region of interest" description="Disordered" evidence="5">
    <location>
        <begin position="1026"/>
        <end position="1115"/>
    </location>
</feature>
<feature type="region of interest" description="Disordered" evidence="5">
    <location>
        <begin position="401"/>
        <end position="452"/>
    </location>
</feature>
<dbReference type="InterPro" id="IPR049730">
    <property type="entry name" value="SNF2/RAD54-like_C"/>
</dbReference>
<feature type="compositionally biased region" description="Polar residues" evidence="5">
    <location>
        <begin position="126"/>
        <end position="145"/>
    </location>
</feature>
<keyword evidence="4" id="KW-0067">ATP-binding</keyword>
<dbReference type="Gene3D" id="3.40.50.10810">
    <property type="entry name" value="Tandem AAA-ATPase domain"/>
    <property type="match status" value="1"/>
</dbReference>
<feature type="region of interest" description="Disordered" evidence="5">
    <location>
        <begin position="20"/>
        <end position="62"/>
    </location>
</feature>
<evidence type="ECO:0000313" key="8">
    <source>
        <dbReference type="EMBL" id="CAL5224849.1"/>
    </source>
</evidence>
<evidence type="ECO:0000256" key="5">
    <source>
        <dbReference type="SAM" id="MobiDB-lite"/>
    </source>
</evidence>
<dbReference type="PROSITE" id="PS51192">
    <property type="entry name" value="HELICASE_ATP_BIND_1"/>
    <property type="match status" value="1"/>
</dbReference>
<dbReference type="PROSITE" id="PS51194">
    <property type="entry name" value="HELICASE_CTER"/>
    <property type="match status" value="1"/>
</dbReference>
<dbReference type="InterPro" id="IPR027417">
    <property type="entry name" value="P-loop_NTPase"/>
</dbReference>
<keyword evidence="3" id="KW-0347">Helicase</keyword>